<evidence type="ECO:0000313" key="3">
    <source>
        <dbReference type="Proteomes" id="UP000821837"/>
    </source>
</evidence>
<feature type="compositionally biased region" description="Basic and acidic residues" evidence="1">
    <location>
        <begin position="181"/>
        <end position="190"/>
    </location>
</feature>
<feature type="region of interest" description="Disordered" evidence="1">
    <location>
        <begin position="19"/>
        <end position="59"/>
    </location>
</feature>
<dbReference type="Proteomes" id="UP000821837">
    <property type="component" value="Chromosome 11"/>
</dbReference>
<protein>
    <recommendedName>
        <fullName evidence="4">CCHC-type domain-containing protein</fullName>
    </recommendedName>
</protein>
<organism evidence="2 3">
    <name type="scientific">Rhipicephalus sanguineus</name>
    <name type="common">Brown dog tick</name>
    <name type="synonym">Ixodes sanguineus</name>
    <dbReference type="NCBI Taxonomy" id="34632"/>
    <lineage>
        <taxon>Eukaryota</taxon>
        <taxon>Metazoa</taxon>
        <taxon>Ecdysozoa</taxon>
        <taxon>Arthropoda</taxon>
        <taxon>Chelicerata</taxon>
        <taxon>Arachnida</taxon>
        <taxon>Acari</taxon>
        <taxon>Parasitiformes</taxon>
        <taxon>Ixodida</taxon>
        <taxon>Ixodoidea</taxon>
        <taxon>Ixodidae</taxon>
        <taxon>Rhipicephalinae</taxon>
        <taxon>Rhipicephalus</taxon>
        <taxon>Rhipicephalus</taxon>
    </lineage>
</organism>
<evidence type="ECO:0008006" key="4">
    <source>
        <dbReference type="Google" id="ProtNLM"/>
    </source>
</evidence>
<sequence>METPAYIPSPEAIHLAAADAASATGAPGARPPRRLSKHKRSPSACDASDVKSTHPLLQKSTFQRWQEEINRQLSRGPLLARQGPPASPAIAAPQATCPVTPDDAATFPLMMNPHQCATAPESSPAVDGEPAAATGTSGDNLPPLPAPTQQEQMDLTSSRKRPRADSSDEEEGPRKVGHSAPSEHDSRDSESSQDSSALQPSEDSEDSCDSTHTSGSSSIESPSPEETTSSSASTAEELTTDSCTEPHSEVTHNTLEAAPPAAAPSPAAVPAAEEVHENQDEGDTMEETAQEQDEDISPPHPSEAFLRSPPRPTTSVNPRRKKRKQKKKGKPKAAQGPSGTTNFPSTSDGIHSRPATTANAGRLPSAPPLALTVATPPASQREDDEGFITPQSKAARRRQKHLSSATLKVDPAVVGTVLFRPSAPGGSFFGIPRLTLAEALSARPGITAIRVNHRRNIVAVDATTRECLESLLALTELRGIPVSGKEPADRRSSTGFLHGVDGEHDDNTLLASLQSSVPVLSAAREGRTVTLRFGGPVPPEQVMLFRVRFPVRPARPRPLQCKQCGRYGHVREACRWPDSCIRCGRAHTADEGCQRPRCVNCGGPHSADTPHCPRWQEQRQVATIMASSTAALSRRMVAAAAPRDREYRVVDWQVYRRLFRQDTGGRDLLQLVADSARAATVIAKVQQGRPVPDIRHLALRAARRRAERQALSKALPELWTEFRRVDAVCRRHARRRRNQGWLGVCISIDRSRDGTKAWRLLRCLLTVPRAFNQVLSLAIHLCIGAAALTEQLADQFAARDVAQLPAAPPPAALPCPASCHHPGWASMQCAQYAVDRRVLVRAYRDHGLPATSADEFLFPRAHSTAVGRAMSALIVFFTSCALFERL</sequence>
<proteinExistence type="predicted"/>
<dbReference type="VEuPathDB" id="VectorBase:RSAN_032602"/>
<feature type="compositionally biased region" description="Low complexity" evidence="1">
    <location>
        <begin position="257"/>
        <end position="272"/>
    </location>
</feature>
<feature type="compositionally biased region" description="Acidic residues" evidence="1">
    <location>
        <begin position="280"/>
        <end position="296"/>
    </location>
</feature>
<feature type="compositionally biased region" description="Basic residues" evidence="1">
    <location>
        <begin position="31"/>
        <end position="41"/>
    </location>
</feature>
<accession>A0A9D4T561</accession>
<dbReference type="EMBL" id="JABSTV010001247">
    <property type="protein sequence ID" value="KAH7971850.1"/>
    <property type="molecule type" value="Genomic_DNA"/>
</dbReference>
<evidence type="ECO:0000256" key="1">
    <source>
        <dbReference type="SAM" id="MobiDB-lite"/>
    </source>
</evidence>
<feature type="compositionally biased region" description="Low complexity" evidence="1">
    <location>
        <begin position="368"/>
        <end position="379"/>
    </location>
</feature>
<feature type="compositionally biased region" description="Low complexity" evidence="1">
    <location>
        <begin position="192"/>
        <end position="201"/>
    </location>
</feature>
<dbReference type="VEuPathDB" id="VectorBase:RSAN_045887"/>
<feature type="compositionally biased region" description="Low complexity" evidence="1">
    <location>
        <begin position="19"/>
        <end position="28"/>
    </location>
</feature>
<reference evidence="2" key="2">
    <citation type="submission" date="2021-09" db="EMBL/GenBank/DDBJ databases">
        <authorList>
            <person name="Jia N."/>
            <person name="Wang J."/>
            <person name="Shi W."/>
            <person name="Du L."/>
            <person name="Sun Y."/>
            <person name="Zhan W."/>
            <person name="Jiang J."/>
            <person name="Wang Q."/>
            <person name="Zhang B."/>
            <person name="Ji P."/>
            <person name="Sakyi L.B."/>
            <person name="Cui X."/>
            <person name="Yuan T."/>
            <person name="Jiang B."/>
            <person name="Yang W."/>
            <person name="Lam T.T.-Y."/>
            <person name="Chang Q."/>
            <person name="Ding S."/>
            <person name="Wang X."/>
            <person name="Zhu J."/>
            <person name="Ruan X."/>
            <person name="Zhao L."/>
            <person name="Wei J."/>
            <person name="Que T."/>
            <person name="Du C."/>
            <person name="Cheng J."/>
            <person name="Dai P."/>
            <person name="Han X."/>
            <person name="Huang E."/>
            <person name="Gao Y."/>
            <person name="Liu J."/>
            <person name="Shao H."/>
            <person name="Ye R."/>
            <person name="Li L."/>
            <person name="Wei W."/>
            <person name="Wang X."/>
            <person name="Wang C."/>
            <person name="Huo Q."/>
            <person name="Li W."/>
            <person name="Guo W."/>
            <person name="Chen H."/>
            <person name="Chen S."/>
            <person name="Zhou L."/>
            <person name="Zhou L."/>
            <person name="Ni X."/>
            <person name="Tian J."/>
            <person name="Zhou Y."/>
            <person name="Sheng Y."/>
            <person name="Liu T."/>
            <person name="Pan Y."/>
            <person name="Xia L."/>
            <person name="Li J."/>
            <person name="Zhao F."/>
            <person name="Cao W."/>
        </authorList>
    </citation>
    <scope>NUCLEOTIDE SEQUENCE</scope>
    <source>
        <strain evidence="2">Rsan-2018</strain>
        <tissue evidence="2">Larvae</tissue>
    </source>
</reference>
<name>A0A9D4T561_RHISA</name>
<gene>
    <name evidence="2" type="ORF">HPB52_003473</name>
</gene>
<feature type="compositionally biased region" description="Low complexity" evidence="1">
    <location>
        <begin position="210"/>
        <end position="242"/>
    </location>
</feature>
<comment type="caution">
    <text evidence="2">The sequence shown here is derived from an EMBL/GenBank/DDBJ whole genome shotgun (WGS) entry which is preliminary data.</text>
</comment>
<feature type="compositionally biased region" description="Basic residues" evidence="1">
    <location>
        <begin position="318"/>
        <end position="331"/>
    </location>
</feature>
<feature type="compositionally biased region" description="Polar residues" evidence="1">
    <location>
        <begin position="338"/>
        <end position="359"/>
    </location>
</feature>
<evidence type="ECO:0000313" key="2">
    <source>
        <dbReference type="EMBL" id="KAH7971850.1"/>
    </source>
</evidence>
<keyword evidence="3" id="KW-1185">Reference proteome</keyword>
<feature type="compositionally biased region" description="Polar residues" evidence="1">
    <location>
        <begin position="147"/>
        <end position="156"/>
    </location>
</feature>
<dbReference type="AlphaFoldDB" id="A0A9D4T561"/>
<feature type="region of interest" description="Disordered" evidence="1">
    <location>
        <begin position="73"/>
        <end position="385"/>
    </location>
</feature>
<reference evidence="2" key="1">
    <citation type="journal article" date="2020" name="Cell">
        <title>Large-Scale Comparative Analyses of Tick Genomes Elucidate Their Genetic Diversity and Vector Capacities.</title>
        <authorList>
            <consortium name="Tick Genome and Microbiome Consortium (TIGMIC)"/>
            <person name="Jia N."/>
            <person name="Wang J."/>
            <person name="Shi W."/>
            <person name="Du L."/>
            <person name="Sun Y."/>
            <person name="Zhan W."/>
            <person name="Jiang J.F."/>
            <person name="Wang Q."/>
            <person name="Zhang B."/>
            <person name="Ji P."/>
            <person name="Bell-Sakyi L."/>
            <person name="Cui X.M."/>
            <person name="Yuan T.T."/>
            <person name="Jiang B.G."/>
            <person name="Yang W.F."/>
            <person name="Lam T.T."/>
            <person name="Chang Q.C."/>
            <person name="Ding S.J."/>
            <person name="Wang X.J."/>
            <person name="Zhu J.G."/>
            <person name="Ruan X.D."/>
            <person name="Zhao L."/>
            <person name="Wei J.T."/>
            <person name="Ye R.Z."/>
            <person name="Que T.C."/>
            <person name="Du C.H."/>
            <person name="Zhou Y.H."/>
            <person name="Cheng J.X."/>
            <person name="Dai P.F."/>
            <person name="Guo W.B."/>
            <person name="Han X.H."/>
            <person name="Huang E.J."/>
            <person name="Li L.F."/>
            <person name="Wei W."/>
            <person name="Gao Y.C."/>
            <person name="Liu J.Z."/>
            <person name="Shao H.Z."/>
            <person name="Wang X."/>
            <person name="Wang C.C."/>
            <person name="Yang T.C."/>
            <person name="Huo Q.B."/>
            <person name="Li W."/>
            <person name="Chen H.Y."/>
            <person name="Chen S.E."/>
            <person name="Zhou L.G."/>
            <person name="Ni X.B."/>
            <person name="Tian J.H."/>
            <person name="Sheng Y."/>
            <person name="Liu T."/>
            <person name="Pan Y.S."/>
            <person name="Xia L.Y."/>
            <person name="Li J."/>
            <person name="Zhao F."/>
            <person name="Cao W.C."/>
        </authorList>
    </citation>
    <scope>NUCLEOTIDE SEQUENCE</scope>
    <source>
        <strain evidence="2">Rsan-2018</strain>
    </source>
</reference>